<evidence type="ECO:0000256" key="1">
    <source>
        <dbReference type="SAM" id="MobiDB-lite"/>
    </source>
</evidence>
<organism evidence="2 3">
    <name type="scientific">Lutzomyia longipalpis</name>
    <name type="common">Sand fly</name>
    <dbReference type="NCBI Taxonomy" id="7200"/>
    <lineage>
        <taxon>Eukaryota</taxon>
        <taxon>Metazoa</taxon>
        <taxon>Ecdysozoa</taxon>
        <taxon>Arthropoda</taxon>
        <taxon>Hexapoda</taxon>
        <taxon>Insecta</taxon>
        <taxon>Pterygota</taxon>
        <taxon>Neoptera</taxon>
        <taxon>Endopterygota</taxon>
        <taxon>Diptera</taxon>
        <taxon>Nematocera</taxon>
        <taxon>Psychodoidea</taxon>
        <taxon>Psychodidae</taxon>
        <taxon>Lutzomyia</taxon>
        <taxon>Lutzomyia</taxon>
    </lineage>
</organism>
<dbReference type="EMBL" id="AJWK01024514">
    <property type="status" value="NOT_ANNOTATED_CDS"/>
    <property type="molecule type" value="Genomic_DNA"/>
</dbReference>
<dbReference type="VEuPathDB" id="VectorBase:LLONM1_005592"/>
<accession>A0A1B0CRA3</accession>
<feature type="compositionally biased region" description="Low complexity" evidence="1">
    <location>
        <begin position="87"/>
        <end position="105"/>
    </location>
</feature>
<dbReference type="Proteomes" id="UP000092461">
    <property type="component" value="Unassembled WGS sequence"/>
</dbReference>
<dbReference type="VEuPathDB" id="VectorBase:LLOJ007401"/>
<feature type="region of interest" description="Disordered" evidence="1">
    <location>
        <begin position="45"/>
        <end position="118"/>
    </location>
</feature>
<dbReference type="EnsemblMetazoa" id="LLOJ007401-RA">
    <property type="protein sequence ID" value="LLOJ007401-PA"/>
    <property type="gene ID" value="LLOJ007401"/>
</dbReference>
<evidence type="ECO:0000313" key="2">
    <source>
        <dbReference type="EnsemblMetazoa" id="LLOJ007401-PA"/>
    </source>
</evidence>
<dbReference type="EMBL" id="AJWK01024516">
    <property type="status" value="NOT_ANNOTATED_CDS"/>
    <property type="molecule type" value="Genomic_DNA"/>
</dbReference>
<protein>
    <submittedName>
        <fullName evidence="2">Uncharacterized protein</fullName>
    </submittedName>
</protein>
<dbReference type="AlphaFoldDB" id="A0A1B0CRA3"/>
<dbReference type="EMBL" id="AJWK01024515">
    <property type="status" value="NOT_ANNOTATED_CDS"/>
    <property type="molecule type" value="Genomic_DNA"/>
</dbReference>
<reference evidence="2" key="1">
    <citation type="submission" date="2020-05" db="UniProtKB">
        <authorList>
            <consortium name="EnsemblMetazoa"/>
        </authorList>
    </citation>
    <scope>IDENTIFICATION</scope>
    <source>
        <strain evidence="2">Jacobina</strain>
    </source>
</reference>
<evidence type="ECO:0000313" key="3">
    <source>
        <dbReference type="Proteomes" id="UP000092461"/>
    </source>
</evidence>
<keyword evidence="3" id="KW-1185">Reference proteome</keyword>
<name>A0A1B0CRA3_LUTLO</name>
<proteinExistence type="predicted"/>
<sequence length="196" mass="21227">MLESLLGRRGSPSPDISRSQSDTDEEPVAKQARLSSLSSICGFNSRRSLYQDNDENRSDDEWGNPLAQAAGFEADSEGSDCEVTQKPTISSLSSNSNSGTPFSSLTLPEVQQPQQPPAELKVVVVDQGVGTEMEMGVDAVDAGEMTKSLVAQVVVTPTTPETPKVKSLTPQKRSRKVDISKFNRSNRKSKNCAIFY</sequence>
<feature type="region of interest" description="Disordered" evidence="1">
    <location>
        <begin position="1"/>
        <end position="33"/>
    </location>
</feature>